<keyword evidence="3 5" id="KW-1133">Transmembrane helix</keyword>
<evidence type="ECO:0000256" key="5">
    <source>
        <dbReference type="RuleBase" id="RU362022"/>
    </source>
</evidence>
<dbReference type="GO" id="GO:0032259">
    <property type="term" value="P:methylation"/>
    <property type="evidence" value="ECO:0007669"/>
    <property type="project" value="UniProtKB-KW"/>
</dbReference>
<evidence type="ECO:0000256" key="3">
    <source>
        <dbReference type="ARBA" id="ARBA00022989"/>
    </source>
</evidence>
<gene>
    <name evidence="6" type="ORF">CVT24_012485</name>
</gene>
<dbReference type="PANTHER" id="PTHR12714">
    <property type="entry name" value="PROTEIN-S ISOPRENYLCYSTEINE O-METHYLTRANSFERASE"/>
    <property type="match status" value="1"/>
</dbReference>
<evidence type="ECO:0000256" key="1">
    <source>
        <dbReference type="ARBA" id="ARBA00004141"/>
    </source>
</evidence>
<feature type="transmembrane region" description="Helical" evidence="5">
    <location>
        <begin position="102"/>
        <end position="119"/>
    </location>
</feature>
<evidence type="ECO:0000256" key="4">
    <source>
        <dbReference type="ARBA" id="ARBA00023136"/>
    </source>
</evidence>
<dbReference type="GO" id="GO:0004671">
    <property type="term" value="F:protein C-terminal S-isoprenylcysteine carboxyl O-methyltransferase activity"/>
    <property type="evidence" value="ECO:0007669"/>
    <property type="project" value="UniProtKB-EC"/>
</dbReference>
<keyword evidence="5" id="KW-0808">Transferase</keyword>
<keyword evidence="4 5" id="KW-0472">Membrane</keyword>
<comment type="catalytic activity">
    <reaction evidence="5">
        <text>[protein]-C-terminal S-[(2E,6E)-farnesyl]-L-cysteine + S-adenosyl-L-methionine = [protein]-C-terminal S-[(2E,6E)-farnesyl]-L-cysteine methyl ester + S-adenosyl-L-homocysteine</text>
        <dbReference type="Rhea" id="RHEA:21672"/>
        <dbReference type="Rhea" id="RHEA-COMP:12125"/>
        <dbReference type="Rhea" id="RHEA-COMP:12126"/>
        <dbReference type="ChEBI" id="CHEBI:57856"/>
        <dbReference type="ChEBI" id="CHEBI:59789"/>
        <dbReference type="ChEBI" id="CHEBI:90510"/>
        <dbReference type="ChEBI" id="CHEBI:90511"/>
        <dbReference type="EC" id="2.1.1.100"/>
    </reaction>
</comment>
<keyword evidence="7" id="KW-1185">Reference proteome</keyword>
<dbReference type="InParanoid" id="A0A409YK07"/>
<protein>
    <recommendedName>
        <fullName evidence="5">Protein-S-isoprenylcysteine O-methyltransferase</fullName>
        <ecNumber evidence="5">2.1.1.100</ecNumber>
    </recommendedName>
</protein>
<keyword evidence="2 5" id="KW-0812">Transmembrane</keyword>
<reference evidence="6 7" key="1">
    <citation type="journal article" date="2018" name="Evol. Lett.">
        <title>Horizontal gene cluster transfer increased hallucinogenic mushroom diversity.</title>
        <authorList>
            <person name="Reynolds H.T."/>
            <person name="Vijayakumar V."/>
            <person name="Gluck-Thaler E."/>
            <person name="Korotkin H.B."/>
            <person name="Matheny P.B."/>
            <person name="Slot J.C."/>
        </authorList>
    </citation>
    <scope>NUCLEOTIDE SEQUENCE [LARGE SCALE GENOMIC DNA]</scope>
    <source>
        <strain evidence="6 7">2629</strain>
    </source>
</reference>
<comment type="caution">
    <text evidence="5">Lacks conserved residue(s) required for the propagation of feature annotation.</text>
</comment>
<dbReference type="EMBL" id="NHTK01001069">
    <property type="protein sequence ID" value="PPR03360.1"/>
    <property type="molecule type" value="Genomic_DNA"/>
</dbReference>
<evidence type="ECO:0000313" key="6">
    <source>
        <dbReference type="EMBL" id="PPR03360.1"/>
    </source>
</evidence>
<dbReference type="GO" id="GO:0005789">
    <property type="term" value="C:endoplasmic reticulum membrane"/>
    <property type="evidence" value="ECO:0007669"/>
    <property type="project" value="UniProtKB-SubCell"/>
</dbReference>
<keyword evidence="5" id="KW-0256">Endoplasmic reticulum</keyword>
<comment type="subcellular location">
    <subcellularLocation>
        <location evidence="5">Endoplasmic reticulum membrane</location>
        <topology evidence="5">Multi-pass membrane protein</topology>
    </subcellularLocation>
    <subcellularLocation>
        <location evidence="1">Membrane</location>
        <topology evidence="1">Multi-pass membrane protein</topology>
    </subcellularLocation>
</comment>
<evidence type="ECO:0000256" key="2">
    <source>
        <dbReference type="ARBA" id="ARBA00022692"/>
    </source>
</evidence>
<dbReference type="EC" id="2.1.1.100" evidence="5"/>
<sequence length="240" mass="27001">MTLERIPLVLATLYVFARSVTPPNPPPPKEDLIDSKHYLASKSSVPLRFLAVSGSILHILLALIEAAVIWGANYPDSVVGQAAINLFIFKHGSALAVRTTPINFIGAMGMFFGGLLRLWSFHTLGRHFRFEASIQDDHELITWGPYAYVRHPAYTGLFLSNTGWFLWNYGSGSWMQESGLLKNPVAYVLISIYGAVVVFGVLTWIPERTNTEDEALRSRFTRQWDQWAEKVPYLLIPGVY</sequence>
<proteinExistence type="inferred from homology"/>
<comment type="similarity">
    <text evidence="5">Belongs to the class VI-like SAM-binding methyltransferase superfamily. Isoprenylcysteine carboxyl methyltransferase family.</text>
</comment>
<accession>A0A409YK07</accession>
<dbReference type="InterPro" id="IPR007269">
    <property type="entry name" value="ICMT_MeTrfase"/>
</dbReference>
<evidence type="ECO:0000313" key="7">
    <source>
        <dbReference type="Proteomes" id="UP000284842"/>
    </source>
</evidence>
<dbReference type="OrthoDB" id="422086at2759"/>
<dbReference type="PANTHER" id="PTHR12714:SF9">
    <property type="entry name" value="PROTEIN-S-ISOPRENYLCYSTEINE O-METHYLTRANSFERASE"/>
    <property type="match status" value="1"/>
</dbReference>
<dbReference type="Proteomes" id="UP000284842">
    <property type="component" value="Unassembled WGS sequence"/>
</dbReference>
<comment type="caution">
    <text evidence="6">The sequence shown here is derived from an EMBL/GenBank/DDBJ whole genome shotgun (WGS) entry which is preliminary data.</text>
</comment>
<dbReference type="STRING" id="181874.A0A409YK07"/>
<dbReference type="Gene3D" id="1.20.120.1630">
    <property type="match status" value="1"/>
</dbReference>
<name>A0A409YK07_9AGAR</name>
<dbReference type="Pfam" id="PF04140">
    <property type="entry name" value="ICMT"/>
    <property type="match status" value="1"/>
</dbReference>
<keyword evidence="5" id="KW-0949">S-adenosyl-L-methionine</keyword>
<feature type="transmembrane region" description="Helical" evidence="5">
    <location>
        <begin position="49"/>
        <end position="71"/>
    </location>
</feature>
<feature type="transmembrane region" description="Helical" evidence="5">
    <location>
        <begin position="185"/>
        <end position="205"/>
    </location>
</feature>
<keyword evidence="5" id="KW-0489">Methyltransferase</keyword>
<organism evidence="6 7">
    <name type="scientific">Panaeolus cyanescens</name>
    <dbReference type="NCBI Taxonomy" id="181874"/>
    <lineage>
        <taxon>Eukaryota</taxon>
        <taxon>Fungi</taxon>
        <taxon>Dikarya</taxon>
        <taxon>Basidiomycota</taxon>
        <taxon>Agaricomycotina</taxon>
        <taxon>Agaricomycetes</taxon>
        <taxon>Agaricomycetidae</taxon>
        <taxon>Agaricales</taxon>
        <taxon>Agaricineae</taxon>
        <taxon>Galeropsidaceae</taxon>
        <taxon>Panaeolus</taxon>
    </lineage>
</organism>
<dbReference type="AlphaFoldDB" id="A0A409YK07"/>